<feature type="domain" description="DDE Tnp4" evidence="9">
    <location>
        <begin position="176"/>
        <end position="336"/>
    </location>
</feature>
<accession>A0A540LKP2</accession>
<evidence type="ECO:0000256" key="5">
    <source>
        <dbReference type="ARBA" id="ARBA00022723"/>
    </source>
</evidence>
<sequence>MDERKIVACFIVKLWYLNIVTWLMMWFMMNHNSARRRNRQLALRNRTFVRRMVGSAYLDSIIGYDDVQCVNQIRMDRRTFHYLCQMLRDDGRVKLDGVVTMEEQVCMFLHILAHHVKNRTIGSRFCRSGETISRYFNSILHGVLRLQGRLLKVPEPIPNAYPDPKWSWFENCLGALDGTYINVHVPERDKPRYRSRKGEIATNMLGVCNLDMNFIFVYPGWEGSASDSRVLRDAISRPSGLKVPTGCYYLVDGGYTNGPGYLAPYRGVRHHLSEWRNRRLPINHEEYFNMKHAQARNVIERCFGLLKMRWSILRGPSFFPIKTQLRIMIACCLLHNLIRRHMSADPIENEILNLDESESSDDDEDMIESVQPTQEWTAWRNTLAMNMYNEWRAQV</sequence>
<comment type="similarity">
    <text evidence="3">Belongs to the HARBI1 family.</text>
</comment>
<reference evidence="11 12" key="1">
    <citation type="journal article" date="2019" name="G3 (Bethesda)">
        <title>Sequencing of a Wild Apple (Malus baccata) Genome Unravels the Differences Between Cultivated and Wild Apple Species Regarding Disease Resistance and Cold Tolerance.</title>
        <authorList>
            <person name="Chen X."/>
        </authorList>
    </citation>
    <scope>NUCLEOTIDE SEQUENCE [LARGE SCALE GENOMIC DNA]</scope>
    <source>
        <strain evidence="12">cv. Shandingzi</strain>
        <tissue evidence="11">Leaves</tissue>
    </source>
</reference>
<evidence type="ECO:0000256" key="1">
    <source>
        <dbReference type="ARBA" id="ARBA00001968"/>
    </source>
</evidence>
<keyword evidence="12" id="KW-1185">Reference proteome</keyword>
<organism evidence="11 12">
    <name type="scientific">Malus baccata</name>
    <name type="common">Siberian crab apple</name>
    <name type="synonym">Pyrus baccata</name>
    <dbReference type="NCBI Taxonomy" id="106549"/>
    <lineage>
        <taxon>Eukaryota</taxon>
        <taxon>Viridiplantae</taxon>
        <taxon>Streptophyta</taxon>
        <taxon>Embryophyta</taxon>
        <taxon>Tracheophyta</taxon>
        <taxon>Spermatophyta</taxon>
        <taxon>Magnoliopsida</taxon>
        <taxon>eudicotyledons</taxon>
        <taxon>Gunneridae</taxon>
        <taxon>Pentapetalae</taxon>
        <taxon>rosids</taxon>
        <taxon>fabids</taxon>
        <taxon>Rosales</taxon>
        <taxon>Rosaceae</taxon>
        <taxon>Amygdaloideae</taxon>
        <taxon>Maleae</taxon>
        <taxon>Malus</taxon>
    </lineage>
</organism>
<feature type="transmembrane region" description="Helical" evidence="8">
    <location>
        <begin position="7"/>
        <end position="29"/>
    </location>
</feature>
<keyword evidence="7" id="KW-0539">Nucleus</keyword>
<evidence type="ECO:0000259" key="9">
    <source>
        <dbReference type="Pfam" id="PF13359"/>
    </source>
</evidence>
<evidence type="ECO:0000259" key="10">
    <source>
        <dbReference type="Pfam" id="PF26138"/>
    </source>
</evidence>
<dbReference type="InterPro" id="IPR045249">
    <property type="entry name" value="HARBI1-like"/>
</dbReference>
<keyword evidence="6" id="KW-0378">Hydrolase</keyword>
<feature type="domain" description="DUF8040" evidence="10">
    <location>
        <begin position="52"/>
        <end position="143"/>
    </location>
</feature>
<dbReference type="GO" id="GO:0016787">
    <property type="term" value="F:hydrolase activity"/>
    <property type="evidence" value="ECO:0007669"/>
    <property type="project" value="UniProtKB-KW"/>
</dbReference>
<dbReference type="InterPro" id="IPR058353">
    <property type="entry name" value="DUF8040"/>
</dbReference>
<proteinExistence type="inferred from homology"/>
<dbReference type="GO" id="GO:0005634">
    <property type="term" value="C:nucleus"/>
    <property type="evidence" value="ECO:0007669"/>
    <property type="project" value="UniProtKB-SubCell"/>
</dbReference>
<evidence type="ECO:0000256" key="7">
    <source>
        <dbReference type="ARBA" id="ARBA00023242"/>
    </source>
</evidence>
<evidence type="ECO:0000256" key="8">
    <source>
        <dbReference type="SAM" id="Phobius"/>
    </source>
</evidence>
<name>A0A540LKP2_MALBA</name>
<keyword evidence="5" id="KW-0479">Metal-binding</keyword>
<dbReference type="Pfam" id="PF26138">
    <property type="entry name" value="DUF8040"/>
    <property type="match status" value="1"/>
</dbReference>
<keyword evidence="8" id="KW-0812">Transmembrane</keyword>
<dbReference type="AlphaFoldDB" id="A0A540LKP2"/>
<comment type="caution">
    <text evidence="11">The sequence shown here is derived from an EMBL/GenBank/DDBJ whole genome shotgun (WGS) entry which is preliminary data.</text>
</comment>
<keyword evidence="8" id="KW-0472">Membrane</keyword>
<keyword evidence="4" id="KW-0540">Nuclease</keyword>
<dbReference type="PANTHER" id="PTHR22930:SF281">
    <property type="entry name" value="NUCLEASE"/>
    <property type="match status" value="1"/>
</dbReference>
<gene>
    <name evidence="11" type="ORF">C1H46_027429</name>
</gene>
<dbReference type="GO" id="GO:0046872">
    <property type="term" value="F:metal ion binding"/>
    <property type="evidence" value="ECO:0007669"/>
    <property type="project" value="UniProtKB-KW"/>
</dbReference>
<dbReference type="EMBL" id="VIEB01000550">
    <property type="protein sequence ID" value="TQD87046.1"/>
    <property type="molecule type" value="Genomic_DNA"/>
</dbReference>
<evidence type="ECO:0000256" key="2">
    <source>
        <dbReference type="ARBA" id="ARBA00004123"/>
    </source>
</evidence>
<evidence type="ECO:0000256" key="3">
    <source>
        <dbReference type="ARBA" id="ARBA00006958"/>
    </source>
</evidence>
<evidence type="ECO:0000313" key="11">
    <source>
        <dbReference type="EMBL" id="TQD87046.1"/>
    </source>
</evidence>
<protein>
    <submittedName>
        <fullName evidence="11">Uncharacterized protein</fullName>
    </submittedName>
</protein>
<evidence type="ECO:0000256" key="6">
    <source>
        <dbReference type="ARBA" id="ARBA00022801"/>
    </source>
</evidence>
<dbReference type="Pfam" id="PF13359">
    <property type="entry name" value="DDE_Tnp_4"/>
    <property type="match status" value="1"/>
</dbReference>
<comment type="cofactor">
    <cofactor evidence="1">
        <name>a divalent metal cation</name>
        <dbReference type="ChEBI" id="CHEBI:60240"/>
    </cofactor>
</comment>
<evidence type="ECO:0000313" key="12">
    <source>
        <dbReference type="Proteomes" id="UP000315295"/>
    </source>
</evidence>
<dbReference type="Proteomes" id="UP000315295">
    <property type="component" value="Unassembled WGS sequence"/>
</dbReference>
<dbReference type="GO" id="GO:0004518">
    <property type="term" value="F:nuclease activity"/>
    <property type="evidence" value="ECO:0007669"/>
    <property type="project" value="UniProtKB-KW"/>
</dbReference>
<dbReference type="InterPro" id="IPR027806">
    <property type="entry name" value="HARBI1_dom"/>
</dbReference>
<comment type="subcellular location">
    <subcellularLocation>
        <location evidence="2">Nucleus</location>
    </subcellularLocation>
</comment>
<keyword evidence="8" id="KW-1133">Transmembrane helix</keyword>
<evidence type="ECO:0000256" key="4">
    <source>
        <dbReference type="ARBA" id="ARBA00022722"/>
    </source>
</evidence>
<dbReference type="PANTHER" id="PTHR22930">
    <property type="match status" value="1"/>
</dbReference>